<gene>
    <name evidence="3" type="ORF">ACFO26_06885</name>
</gene>
<evidence type="ECO:0000259" key="2">
    <source>
        <dbReference type="Pfam" id="PF10145"/>
    </source>
</evidence>
<evidence type="ECO:0000313" key="3">
    <source>
        <dbReference type="EMBL" id="MFC4652632.1"/>
    </source>
</evidence>
<dbReference type="NCBIfam" id="TIGR01760">
    <property type="entry name" value="tape_meas_TP901"/>
    <property type="match status" value="1"/>
</dbReference>
<name>A0ABV9JDX5_9LACT</name>
<organism evidence="3 4">
    <name type="scientific">Lactococcus nasutitermitis</name>
    <dbReference type="NCBI Taxonomy" id="1652957"/>
    <lineage>
        <taxon>Bacteria</taxon>
        <taxon>Bacillati</taxon>
        <taxon>Bacillota</taxon>
        <taxon>Bacilli</taxon>
        <taxon>Lactobacillales</taxon>
        <taxon>Streptococcaceae</taxon>
        <taxon>Lactococcus</taxon>
    </lineage>
</organism>
<reference evidence="4" key="1">
    <citation type="journal article" date="2019" name="Int. J. Syst. Evol. Microbiol.">
        <title>The Global Catalogue of Microorganisms (GCM) 10K type strain sequencing project: providing services to taxonomists for standard genome sequencing and annotation.</title>
        <authorList>
            <consortium name="The Broad Institute Genomics Platform"/>
            <consortium name="The Broad Institute Genome Sequencing Center for Infectious Disease"/>
            <person name="Wu L."/>
            <person name="Ma J."/>
        </authorList>
    </citation>
    <scope>NUCLEOTIDE SEQUENCE [LARGE SCALE GENOMIC DNA]</scope>
    <source>
        <strain evidence="4">CCUG 63287</strain>
    </source>
</reference>
<keyword evidence="1" id="KW-1188">Viral release from host cell</keyword>
<keyword evidence="4" id="KW-1185">Reference proteome</keyword>
<comment type="caution">
    <text evidence="3">The sequence shown here is derived from an EMBL/GenBank/DDBJ whole genome shotgun (WGS) entry which is preliminary data.</text>
</comment>
<dbReference type="Pfam" id="PF10145">
    <property type="entry name" value="PhageMin_Tail"/>
    <property type="match status" value="1"/>
</dbReference>
<sequence>MADTPLGKMIIEMGLDDTKFSKGITGINKQLTTLKSDLKTSQTAFSTFGKGMDGLASPTEVLNKLIQTQVKQLDKLKASYKNSFVDGKASSSTQKYAGDISRANAQLMQYTKQLKEAAAQQYAQTSILPKMSSGLSTVSKGFGSIAQKSLPASIAVTGALYKGVQAATDFNGEMTTIQSLLSDSTPAHILSQNMETLSTKSKRWARQYGLDTSSINAGFEELIKKGYSFNQAMGAMPAILDASKASGEDFNTVMGSSTSILEQFGLKSNNTQTMLKNTQQVTDSLSFVANKTASGFSDLGEAMEYVGPVAHSLGLNIDETSAAIGLLSNNGVEGESAGTGLRSVLSSLLKPSKQSAEAMKTLGISTADFKKGTIGLPDVIDDVKKSTAGMTDAQRTALITQAFGIKGQTSMNVLVSQGGDALRNLTKETDNATGYTKKLADQMNASDKNAFARAKATLQTLAIDLGEKVLPAILPVVKQIDDLAGGFEKLDPGTQKAILDLGLVVAAAYPVSKALSSVTGAASLVTGGLAKLGEKGAAKLALKGIETGAMDAAGAVAGGGGLVETLGTLSPVLAGIGPVALGTLGVAGLTGLIIGVGKVVGDAEEKMKYFGTVNVPKETVQEVETFKGKVDDLKNATIDFGKKGKGAFTDVKQAIDNLAQSTNGEIDKSTQKMIDAAKDLGYGDDVINKIKNGGAKAKDTVKESADAITKVYQNAKDANGKYRELDLVEQAQVATSEQKIMAQEVDALGVTGNKKKALMTALTGDISKISYQQAQDYQSSIEQTLQKSNDVFAKKQAENKKLLQNGTITQQEYQAKDKELVAAHEATGQAYLNTLKKVIMIQGQGLVEGTTQWTAWHAKAEQALSGYKGNLDDLLNSSGTAIDAITATSASLKTWNSIPDKVKNLLANNTNFKNNEAEASQILTAWNLATPKEKELTAKNLATNPTMSAQAIINSLHGNTVGLFATDKTGNAVNAAAVTISKLQGKTVNLDADASQAKAKYDAFMNLPGAKTINLIANSPAKNATGNPYFEGGLAWVNDQKGSTYKEMITLPTGQSFVPEGRDVILPLPKGTNILKASETAKLIPKYANGTGGFPANAQIFKTMQTTQQRLSVSAPVNVPDNTGQFSVMIALLEQLVKKETTVVIPEKRAMTPREANKALNQLSQQLAYMMN</sequence>
<protein>
    <submittedName>
        <fullName evidence="3">Phage tail tape measure protein</fullName>
    </submittedName>
</protein>
<evidence type="ECO:0000256" key="1">
    <source>
        <dbReference type="ARBA" id="ARBA00022612"/>
    </source>
</evidence>
<accession>A0ABV9JDX5</accession>
<dbReference type="Proteomes" id="UP001595987">
    <property type="component" value="Unassembled WGS sequence"/>
</dbReference>
<dbReference type="InterPro" id="IPR010090">
    <property type="entry name" value="Phage_tape_meas"/>
</dbReference>
<evidence type="ECO:0000313" key="4">
    <source>
        <dbReference type="Proteomes" id="UP001595987"/>
    </source>
</evidence>
<dbReference type="EMBL" id="JBHSGD010000005">
    <property type="protein sequence ID" value="MFC4652632.1"/>
    <property type="molecule type" value="Genomic_DNA"/>
</dbReference>
<proteinExistence type="predicted"/>
<dbReference type="PANTHER" id="PTHR37813">
    <property type="entry name" value="FELS-2 PROPHAGE PROTEIN"/>
    <property type="match status" value="1"/>
</dbReference>
<dbReference type="PANTHER" id="PTHR37813:SF1">
    <property type="entry name" value="FELS-2 PROPHAGE PROTEIN"/>
    <property type="match status" value="1"/>
</dbReference>
<feature type="domain" description="Phage tail tape measure protein" evidence="2">
    <location>
        <begin position="200"/>
        <end position="404"/>
    </location>
</feature>
<dbReference type="RefSeq" id="WP_213535883.1">
    <property type="nucleotide sequence ID" value="NZ_BOVQ01000005.1"/>
</dbReference>